<dbReference type="AlphaFoldDB" id="A0A9P5YW75"/>
<feature type="domain" description="HNH nuclease" evidence="1">
    <location>
        <begin position="53"/>
        <end position="122"/>
    </location>
</feature>
<gene>
    <name evidence="2" type="ORF">BDN70DRAFT_996717</name>
</gene>
<protein>
    <recommendedName>
        <fullName evidence="1">HNH nuclease domain-containing protein</fullName>
    </recommendedName>
</protein>
<evidence type="ECO:0000259" key="1">
    <source>
        <dbReference type="Pfam" id="PF13391"/>
    </source>
</evidence>
<dbReference type="OrthoDB" id="2867287at2759"/>
<organism evidence="2 3">
    <name type="scientific">Pholiota conissans</name>
    <dbReference type="NCBI Taxonomy" id="109636"/>
    <lineage>
        <taxon>Eukaryota</taxon>
        <taxon>Fungi</taxon>
        <taxon>Dikarya</taxon>
        <taxon>Basidiomycota</taxon>
        <taxon>Agaricomycotina</taxon>
        <taxon>Agaricomycetes</taxon>
        <taxon>Agaricomycetidae</taxon>
        <taxon>Agaricales</taxon>
        <taxon>Agaricineae</taxon>
        <taxon>Strophariaceae</taxon>
        <taxon>Pholiota</taxon>
    </lineage>
</organism>
<dbReference type="InterPro" id="IPR003615">
    <property type="entry name" value="HNH_nuc"/>
</dbReference>
<keyword evidence="3" id="KW-1185">Reference proteome</keyword>
<proteinExistence type="predicted"/>
<name>A0A9P5YW75_9AGAR</name>
<dbReference type="Pfam" id="PF13391">
    <property type="entry name" value="HNH_2"/>
    <property type="match status" value="1"/>
</dbReference>
<evidence type="ECO:0000313" key="3">
    <source>
        <dbReference type="Proteomes" id="UP000807469"/>
    </source>
</evidence>
<dbReference type="Proteomes" id="UP000807469">
    <property type="component" value="Unassembled WGS sequence"/>
</dbReference>
<accession>A0A9P5YW75</accession>
<evidence type="ECO:0000313" key="2">
    <source>
        <dbReference type="EMBL" id="KAF9475021.1"/>
    </source>
</evidence>
<dbReference type="EMBL" id="MU155351">
    <property type="protein sequence ID" value="KAF9475021.1"/>
    <property type="molecule type" value="Genomic_DNA"/>
</dbReference>
<comment type="caution">
    <text evidence="2">The sequence shown here is derived from an EMBL/GenBank/DDBJ whole genome shotgun (WGS) entry which is preliminary data.</text>
</comment>
<reference evidence="2" key="1">
    <citation type="submission" date="2020-11" db="EMBL/GenBank/DDBJ databases">
        <authorList>
            <consortium name="DOE Joint Genome Institute"/>
            <person name="Ahrendt S."/>
            <person name="Riley R."/>
            <person name="Andreopoulos W."/>
            <person name="Labutti K."/>
            <person name="Pangilinan J."/>
            <person name="Ruiz-Duenas F.J."/>
            <person name="Barrasa J.M."/>
            <person name="Sanchez-Garcia M."/>
            <person name="Camarero S."/>
            <person name="Miyauchi S."/>
            <person name="Serrano A."/>
            <person name="Linde D."/>
            <person name="Babiker R."/>
            <person name="Drula E."/>
            <person name="Ayuso-Fernandez I."/>
            <person name="Pacheco R."/>
            <person name="Padilla G."/>
            <person name="Ferreira P."/>
            <person name="Barriuso J."/>
            <person name="Kellner H."/>
            <person name="Castanera R."/>
            <person name="Alfaro M."/>
            <person name="Ramirez L."/>
            <person name="Pisabarro A.G."/>
            <person name="Kuo A."/>
            <person name="Tritt A."/>
            <person name="Lipzen A."/>
            <person name="He G."/>
            <person name="Yan M."/>
            <person name="Ng V."/>
            <person name="Cullen D."/>
            <person name="Martin F."/>
            <person name="Rosso M.-N."/>
            <person name="Henrissat B."/>
            <person name="Hibbett D."/>
            <person name="Martinez A.T."/>
            <person name="Grigoriev I.V."/>
        </authorList>
    </citation>
    <scope>NUCLEOTIDE SEQUENCE</scope>
    <source>
        <strain evidence="2">CIRM-BRFM 674</strain>
    </source>
</reference>
<sequence>MTFTPTLTIPLSSTPDDAFAKLWTYDEFSEPSNETETYAVFEEGVRERDKDTCVVCGFGPGLTPLSQCHIIPEVDKASYSWSDMRDLQYIPRNAKLVRREPRNGITLCLNHAFAFERHLFYIRWIPETDEFVVINHSQISKVCESIHGNVLDIKTATTKKCPYPTAFLWHESRARGFYPTCRDRPVTLKRGEQRGGQWHISLRDSGLGIPGHGVNSGTGSGNTVDILSARIMESSSLGFARWLSDKVILQARTEAEPLINPPEEEDMKE</sequence>